<organism evidence="1 2">
    <name type="scientific">Gossypium laxum</name>
    <dbReference type="NCBI Taxonomy" id="34288"/>
    <lineage>
        <taxon>Eukaryota</taxon>
        <taxon>Viridiplantae</taxon>
        <taxon>Streptophyta</taxon>
        <taxon>Embryophyta</taxon>
        <taxon>Tracheophyta</taxon>
        <taxon>Spermatophyta</taxon>
        <taxon>Magnoliopsida</taxon>
        <taxon>eudicotyledons</taxon>
        <taxon>Gunneridae</taxon>
        <taxon>Pentapetalae</taxon>
        <taxon>rosids</taxon>
        <taxon>malvids</taxon>
        <taxon>Malvales</taxon>
        <taxon>Malvaceae</taxon>
        <taxon>Malvoideae</taxon>
        <taxon>Gossypium</taxon>
    </lineage>
</organism>
<dbReference type="AlphaFoldDB" id="A0A7J8ZI87"/>
<accession>A0A7J8ZI87</accession>
<sequence length="219" mass="24048">MTTPTAMQSNRKQSSSSVTMTATGSVLVASGPGSGSISVTLFTLTKGGCDSKEDLSVLAMSKDRVKKLKSPKVSPGPTLSKSQIECIVVPTRELVRSRLDVKYKEVKAESEARIRDAMFFQIALMDGKLRNFLVEKKARFQQLNKGLHQGTSFVQDNDRECFEGCNFINNTSQIQSSFQKYQLQECGIPRLLRVPLRDHEFGPTCTMKNAGVGSDENGG</sequence>
<dbReference type="EMBL" id="JABEZV010000005">
    <property type="protein sequence ID" value="MBA0711044.1"/>
    <property type="molecule type" value="Genomic_DNA"/>
</dbReference>
<evidence type="ECO:0000313" key="2">
    <source>
        <dbReference type="Proteomes" id="UP000593574"/>
    </source>
</evidence>
<evidence type="ECO:0000313" key="1">
    <source>
        <dbReference type="EMBL" id="MBA0711044.1"/>
    </source>
</evidence>
<gene>
    <name evidence="1" type="ORF">Golax_010278</name>
</gene>
<keyword evidence="2" id="KW-1185">Reference proteome</keyword>
<feature type="non-terminal residue" evidence="1">
    <location>
        <position position="219"/>
    </location>
</feature>
<proteinExistence type="predicted"/>
<comment type="caution">
    <text evidence="1">The sequence shown here is derived from an EMBL/GenBank/DDBJ whole genome shotgun (WGS) entry which is preliminary data.</text>
</comment>
<reference evidence="1 2" key="1">
    <citation type="journal article" date="2019" name="Genome Biol. Evol.">
        <title>Insights into the evolution of the New World diploid cottons (Gossypium, subgenus Houzingenia) based on genome sequencing.</title>
        <authorList>
            <person name="Grover C.E."/>
            <person name="Arick M.A. 2nd"/>
            <person name="Thrash A."/>
            <person name="Conover J.L."/>
            <person name="Sanders W.S."/>
            <person name="Peterson D.G."/>
            <person name="Frelichowski J.E."/>
            <person name="Scheffler J.A."/>
            <person name="Scheffler B.E."/>
            <person name="Wendel J.F."/>
        </authorList>
    </citation>
    <scope>NUCLEOTIDE SEQUENCE [LARGE SCALE GENOMIC DNA]</scope>
    <source>
        <strain evidence="1">4</strain>
        <tissue evidence="1">Leaf</tissue>
    </source>
</reference>
<dbReference type="Proteomes" id="UP000593574">
    <property type="component" value="Unassembled WGS sequence"/>
</dbReference>
<protein>
    <submittedName>
        <fullName evidence="1">Uncharacterized protein</fullName>
    </submittedName>
</protein>
<name>A0A7J8ZI87_9ROSI</name>